<dbReference type="GO" id="GO:0003874">
    <property type="term" value="F:6-pyruvoyltetrahydropterin synthase activity"/>
    <property type="evidence" value="ECO:0007669"/>
    <property type="project" value="UniProtKB-EC"/>
</dbReference>
<dbReference type="InterPro" id="IPR022469">
    <property type="entry name" value="PTPS_His_AS"/>
</dbReference>
<dbReference type="InterPro" id="IPR038418">
    <property type="entry name" value="6-PTP_synth/QueD_sf"/>
</dbReference>
<evidence type="ECO:0000256" key="4">
    <source>
        <dbReference type="ARBA" id="ARBA00013100"/>
    </source>
</evidence>
<dbReference type="PANTHER" id="PTHR12589:SF7">
    <property type="entry name" value="6-PYRUVOYL TETRAHYDROBIOPTERIN SYNTHASE"/>
    <property type="match status" value="1"/>
</dbReference>
<organism evidence="10 11">
    <name type="scientific">Gnathostoma spinigerum</name>
    <dbReference type="NCBI Taxonomy" id="75299"/>
    <lineage>
        <taxon>Eukaryota</taxon>
        <taxon>Metazoa</taxon>
        <taxon>Ecdysozoa</taxon>
        <taxon>Nematoda</taxon>
        <taxon>Chromadorea</taxon>
        <taxon>Rhabditida</taxon>
        <taxon>Spirurina</taxon>
        <taxon>Gnathostomatomorpha</taxon>
        <taxon>Gnathostomatoidea</taxon>
        <taxon>Gnathostomatidae</taxon>
        <taxon>Gnathostoma</taxon>
    </lineage>
</organism>
<dbReference type="Pfam" id="PF01242">
    <property type="entry name" value="PTPS"/>
    <property type="match status" value="1"/>
</dbReference>
<dbReference type="EMBL" id="JBGFUD010001304">
    <property type="protein sequence ID" value="MFH4976087.1"/>
    <property type="molecule type" value="Genomic_DNA"/>
</dbReference>
<keyword evidence="11" id="KW-1185">Reference proteome</keyword>
<reference evidence="10 11" key="1">
    <citation type="submission" date="2024-08" db="EMBL/GenBank/DDBJ databases">
        <title>Gnathostoma spinigerum genome.</title>
        <authorList>
            <person name="Gonzalez-Bertolin B."/>
            <person name="Monzon S."/>
            <person name="Zaballos A."/>
            <person name="Jimenez P."/>
            <person name="Dekumyoy P."/>
            <person name="Varona S."/>
            <person name="Cuesta I."/>
            <person name="Sumanam S."/>
            <person name="Adisakwattana P."/>
            <person name="Gasser R.B."/>
            <person name="Hernandez-Gonzalez A."/>
            <person name="Young N.D."/>
            <person name="Perteguer M.J."/>
        </authorList>
    </citation>
    <scope>NUCLEOTIDE SEQUENCE [LARGE SCALE GENOMIC DNA]</scope>
    <source>
        <strain evidence="10">AL3</strain>
        <tissue evidence="10">Liver</tissue>
    </source>
</reference>
<keyword evidence="9" id="KW-0456">Lyase</keyword>
<gene>
    <name evidence="10" type="ORF">AB6A40_002796</name>
</gene>
<evidence type="ECO:0000313" key="11">
    <source>
        <dbReference type="Proteomes" id="UP001608902"/>
    </source>
</evidence>
<dbReference type="FunFam" id="3.30.479.10:FF:000003">
    <property type="entry name" value="6-pyruvoyl tetrahydrobiopterin synthase"/>
    <property type="match status" value="1"/>
</dbReference>
<dbReference type="PROSITE" id="PS00987">
    <property type="entry name" value="PTPS_1"/>
    <property type="match status" value="1"/>
</dbReference>
<evidence type="ECO:0000256" key="7">
    <source>
        <dbReference type="ARBA" id="ARBA00022833"/>
    </source>
</evidence>
<comment type="caution">
    <text evidence="10">The sequence shown here is derived from an EMBL/GenBank/DDBJ whole genome shotgun (WGS) entry which is preliminary data.</text>
</comment>
<evidence type="ECO:0000256" key="8">
    <source>
        <dbReference type="ARBA" id="ARBA00023007"/>
    </source>
</evidence>
<evidence type="ECO:0000256" key="1">
    <source>
        <dbReference type="ARBA" id="ARBA00001947"/>
    </source>
</evidence>
<accession>A0ABD6EHP4</accession>
<dbReference type="InterPro" id="IPR022470">
    <property type="entry name" value="PTPS_Cys_AS"/>
</dbReference>
<name>A0ABD6EHP4_9BILA</name>
<dbReference type="SUPFAM" id="SSF55620">
    <property type="entry name" value="Tetrahydrobiopterin biosynthesis enzymes-like"/>
    <property type="match status" value="1"/>
</dbReference>
<dbReference type="GO" id="GO:0046872">
    <property type="term" value="F:metal ion binding"/>
    <property type="evidence" value="ECO:0007669"/>
    <property type="project" value="UniProtKB-KW"/>
</dbReference>
<evidence type="ECO:0000256" key="6">
    <source>
        <dbReference type="ARBA" id="ARBA00022723"/>
    </source>
</evidence>
<keyword evidence="6" id="KW-0479">Metal-binding</keyword>
<dbReference type="Proteomes" id="UP001608902">
    <property type="component" value="Unassembled WGS sequence"/>
</dbReference>
<sequence length="140" mass="16518">MVGRIVRMSRTEQFSACHRLHSKELDDNENAKLFGKCNNKNGHGHNYKWEVTIRGAVCEQTGMVYDLAELKEAMAAVMETVDHKNLDLDVEYFRSRVSTTENLTSYLWSELEQHLRKPELLYKITVWETDKNKFTYKREK</sequence>
<dbReference type="EC" id="4.2.3.12" evidence="4"/>
<comment type="pathway">
    <text evidence="2">Cofactor biosynthesis; tetrahydrobiopterin biosynthesis; tetrahydrobiopterin from 7,8-dihydroneopterin triphosphate: step 1/3.</text>
</comment>
<comment type="cofactor">
    <cofactor evidence="1">
        <name>Zn(2+)</name>
        <dbReference type="ChEBI" id="CHEBI:29105"/>
    </cofactor>
</comment>
<dbReference type="AlphaFoldDB" id="A0ABD6EHP4"/>
<dbReference type="PANTHER" id="PTHR12589">
    <property type="entry name" value="PYRUVOYL TETRAHYDROBIOPTERIN SYNTHASE"/>
    <property type="match status" value="1"/>
</dbReference>
<protein>
    <recommendedName>
        <fullName evidence="5">6-pyruvoyl tetrahydrobiopterin synthase</fullName>
        <ecNumber evidence="4">4.2.3.12</ecNumber>
    </recommendedName>
</protein>
<dbReference type="InterPro" id="IPR007115">
    <property type="entry name" value="6-PTP_synth/QueD"/>
</dbReference>
<keyword evidence="8" id="KW-0783">Tetrahydrobiopterin biosynthesis</keyword>
<keyword evidence="7" id="KW-0862">Zinc</keyword>
<evidence type="ECO:0000256" key="5">
    <source>
        <dbReference type="ARBA" id="ARBA00015587"/>
    </source>
</evidence>
<proteinExistence type="inferred from homology"/>
<evidence type="ECO:0000256" key="3">
    <source>
        <dbReference type="ARBA" id="ARBA00009164"/>
    </source>
</evidence>
<comment type="similarity">
    <text evidence="3">Belongs to the PTPS family.</text>
</comment>
<dbReference type="PROSITE" id="PS00988">
    <property type="entry name" value="PTPS_2"/>
    <property type="match status" value="1"/>
</dbReference>
<evidence type="ECO:0000256" key="2">
    <source>
        <dbReference type="ARBA" id="ARBA00005126"/>
    </source>
</evidence>
<dbReference type="GO" id="GO:0006729">
    <property type="term" value="P:tetrahydrobiopterin biosynthetic process"/>
    <property type="evidence" value="ECO:0007669"/>
    <property type="project" value="UniProtKB-KW"/>
</dbReference>
<evidence type="ECO:0000256" key="9">
    <source>
        <dbReference type="ARBA" id="ARBA00023239"/>
    </source>
</evidence>
<evidence type="ECO:0000313" key="10">
    <source>
        <dbReference type="EMBL" id="MFH4976087.1"/>
    </source>
</evidence>
<dbReference type="Gene3D" id="3.30.479.10">
    <property type="entry name" value="6-pyruvoyl tetrahydropterin synthase/QueD"/>
    <property type="match status" value="1"/>
</dbReference>